<keyword evidence="4" id="KW-1185">Reference proteome</keyword>
<evidence type="ECO:0000313" key="4">
    <source>
        <dbReference type="Proteomes" id="UP001500552"/>
    </source>
</evidence>
<proteinExistence type="predicted"/>
<gene>
    <name evidence="3" type="ORF">GCM10023188_45820</name>
</gene>
<dbReference type="Proteomes" id="UP001500552">
    <property type="component" value="Unassembled WGS sequence"/>
</dbReference>
<dbReference type="InterPro" id="IPR000782">
    <property type="entry name" value="FAS1_domain"/>
</dbReference>
<dbReference type="Pfam" id="PF02469">
    <property type="entry name" value="Fasciclin"/>
    <property type="match status" value="1"/>
</dbReference>
<feature type="compositionally biased region" description="Basic and acidic residues" evidence="1">
    <location>
        <begin position="33"/>
        <end position="42"/>
    </location>
</feature>
<dbReference type="InterPro" id="IPR036378">
    <property type="entry name" value="FAS1_dom_sf"/>
</dbReference>
<dbReference type="EMBL" id="BAABHC010000039">
    <property type="protein sequence ID" value="GAA4444193.1"/>
    <property type="molecule type" value="Genomic_DNA"/>
</dbReference>
<feature type="domain" description="FAS1" evidence="2">
    <location>
        <begin position="76"/>
        <end position="208"/>
    </location>
</feature>
<dbReference type="PANTHER" id="PTHR10900:SF77">
    <property type="entry name" value="FI19380P1"/>
    <property type="match status" value="1"/>
</dbReference>
<name>A0ABP8M687_9BACT</name>
<evidence type="ECO:0000259" key="2">
    <source>
        <dbReference type="PROSITE" id="PS50213"/>
    </source>
</evidence>
<organism evidence="3 4">
    <name type="scientific">Pontibacter saemangeumensis</name>
    <dbReference type="NCBI Taxonomy" id="1084525"/>
    <lineage>
        <taxon>Bacteria</taxon>
        <taxon>Pseudomonadati</taxon>
        <taxon>Bacteroidota</taxon>
        <taxon>Cytophagia</taxon>
        <taxon>Cytophagales</taxon>
        <taxon>Hymenobacteraceae</taxon>
        <taxon>Pontibacter</taxon>
    </lineage>
</organism>
<accession>A0ABP8M687</accession>
<dbReference type="SUPFAM" id="SSF82153">
    <property type="entry name" value="FAS1 domain"/>
    <property type="match status" value="1"/>
</dbReference>
<dbReference type="PROSITE" id="PS50213">
    <property type="entry name" value="FAS1"/>
    <property type="match status" value="1"/>
</dbReference>
<comment type="caution">
    <text evidence="3">The sequence shown here is derived from an EMBL/GenBank/DDBJ whole genome shotgun (WGS) entry which is preliminary data.</text>
</comment>
<evidence type="ECO:0000256" key="1">
    <source>
        <dbReference type="SAM" id="MobiDB-lite"/>
    </source>
</evidence>
<feature type="region of interest" description="Disordered" evidence="1">
    <location>
        <begin position="17"/>
        <end position="73"/>
    </location>
</feature>
<evidence type="ECO:0000313" key="3">
    <source>
        <dbReference type="EMBL" id="GAA4444193.1"/>
    </source>
</evidence>
<protein>
    <recommendedName>
        <fullName evidence="2">FAS1 domain-containing protein</fullName>
    </recommendedName>
</protein>
<dbReference type="SMART" id="SM00554">
    <property type="entry name" value="FAS1"/>
    <property type="match status" value="1"/>
</dbReference>
<dbReference type="Gene3D" id="2.30.180.10">
    <property type="entry name" value="FAS1 domain"/>
    <property type="match status" value="1"/>
</dbReference>
<reference evidence="4" key="1">
    <citation type="journal article" date="2019" name="Int. J. Syst. Evol. Microbiol.">
        <title>The Global Catalogue of Microorganisms (GCM) 10K type strain sequencing project: providing services to taxonomists for standard genome sequencing and annotation.</title>
        <authorList>
            <consortium name="The Broad Institute Genomics Platform"/>
            <consortium name="The Broad Institute Genome Sequencing Center for Infectious Disease"/>
            <person name="Wu L."/>
            <person name="Ma J."/>
        </authorList>
    </citation>
    <scope>NUCLEOTIDE SEQUENCE [LARGE SCALE GENOMIC DNA]</scope>
    <source>
        <strain evidence="4">JCM 17926</strain>
    </source>
</reference>
<dbReference type="InterPro" id="IPR050904">
    <property type="entry name" value="Adhesion/Biosynth-related"/>
</dbReference>
<dbReference type="PANTHER" id="PTHR10900">
    <property type="entry name" value="PERIOSTIN-RELATED"/>
    <property type="match status" value="1"/>
</dbReference>
<sequence length="212" mass="22922">MAFAFLMSFSLLGCNTGEERMENPMQEDSTEPTGRREADSRGVEPGTHLDPLSPGEEGAELSDTDPNIGGREMMPSQNLVENITSNAELTTFASVIRKAELINSLNGTGPYTVFAPTDEAFESLPENSLEDLMKTENRKQLVALLNNHVVAGQLKAEQLQDGSSLKTLGGTELKVTKEGDRLTVNGAEVMEPNAMSQNGVIHVINKVMAVKE</sequence>